<dbReference type="STRING" id="1121937.GCA_000423125_02282"/>
<keyword evidence="4" id="KW-0410">Iron transport</keyword>
<protein>
    <recommendedName>
        <fullName evidence="11">TonB-dependent receptor-like beta-barrel domain-containing protein</fullName>
    </recommendedName>
</protein>
<organism evidence="12 13">
    <name type="scientific">Haliea salexigens</name>
    <dbReference type="NCBI Taxonomy" id="287487"/>
    <lineage>
        <taxon>Bacteria</taxon>
        <taxon>Pseudomonadati</taxon>
        <taxon>Pseudomonadota</taxon>
        <taxon>Gammaproteobacteria</taxon>
        <taxon>Cellvibrionales</taxon>
        <taxon>Halieaceae</taxon>
        <taxon>Haliea</taxon>
    </lineage>
</organism>
<feature type="domain" description="TonB-dependent receptor-like beta-barrel" evidence="11">
    <location>
        <begin position="80"/>
        <end position="523"/>
    </location>
</feature>
<evidence type="ECO:0000256" key="8">
    <source>
        <dbReference type="ARBA" id="ARBA00023077"/>
    </source>
</evidence>
<feature type="non-terminal residue" evidence="12">
    <location>
        <position position="1"/>
    </location>
</feature>
<evidence type="ECO:0000256" key="4">
    <source>
        <dbReference type="ARBA" id="ARBA00022496"/>
    </source>
</evidence>
<evidence type="ECO:0000256" key="2">
    <source>
        <dbReference type="ARBA" id="ARBA00022448"/>
    </source>
</evidence>
<dbReference type="InterPro" id="IPR036942">
    <property type="entry name" value="Beta-barrel_TonB_sf"/>
</dbReference>
<name>A0A3C1KTU8_9GAMM</name>
<comment type="subcellular location">
    <subcellularLocation>
        <location evidence="1">Cell outer membrane</location>
        <topology evidence="1">Multi-pass membrane protein</topology>
    </subcellularLocation>
</comment>
<evidence type="ECO:0000313" key="12">
    <source>
        <dbReference type="EMBL" id="HAN29734.1"/>
    </source>
</evidence>
<dbReference type="Gene3D" id="2.40.170.20">
    <property type="entry name" value="TonB-dependent receptor, beta-barrel domain"/>
    <property type="match status" value="1"/>
</dbReference>
<accession>A0A3C1KTU8</accession>
<evidence type="ECO:0000259" key="11">
    <source>
        <dbReference type="Pfam" id="PF00593"/>
    </source>
</evidence>
<keyword evidence="9" id="KW-0472">Membrane</keyword>
<dbReference type="InterPro" id="IPR039426">
    <property type="entry name" value="TonB-dep_rcpt-like"/>
</dbReference>
<evidence type="ECO:0000256" key="9">
    <source>
        <dbReference type="ARBA" id="ARBA00023136"/>
    </source>
</evidence>
<dbReference type="GO" id="GO:0006826">
    <property type="term" value="P:iron ion transport"/>
    <property type="evidence" value="ECO:0007669"/>
    <property type="project" value="UniProtKB-KW"/>
</dbReference>
<proteinExistence type="predicted"/>
<evidence type="ECO:0000256" key="3">
    <source>
        <dbReference type="ARBA" id="ARBA00022452"/>
    </source>
</evidence>
<dbReference type="PANTHER" id="PTHR32552:SF81">
    <property type="entry name" value="TONB-DEPENDENT OUTER MEMBRANE RECEPTOR"/>
    <property type="match status" value="1"/>
</dbReference>
<keyword evidence="2" id="KW-0813">Transport</keyword>
<evidence type="ECO:0000256" key="1">
    <source>
        <dbReference type="ARBA" id="ARBA00004571"/>
    </source>
</evidence>
<dbReference type="Pfam" id="PF00593">
    <property type="entry name" value="TonB_dep_Rec_b-barrel"/>
    <property type="match status" value="1"/>
</dbReference>
<dbReference type="GO" id="GO:0009279">
    <property type="term" value="C:cell outer membrane"/>
    <property type="evidence" value="ECO:0007669"/>
    <property type="project" value="UniProtKB-SubCell"/>
</dbReference>
<keyword evidence="3" id="KW-1134">Transmembrane beta strand</keyword>
<sequence>LAGNAHQRDGYLQNAAGPDLNDADEWNLIGKVLWEPTARLSVLLQTSHLRRDMNCCAPDSVHDPIAEQAIIDRGLPPLGNDPFDQRTAQDTLTPFKQESTAASLHVDYETDWGMLESITAWDEYDVESSQETSRSVLDTTFLNQPQSGNSVSQELRFSASTDHVDYMVGLYYFQQDTREFEGELSALVGADVGVGTGIFGPQLGLIAATGDSSFQDNRFATETIALFSRASWQVSDDWQFTAGLRWSEEQKDADLFVAVESSALTAQSPENLPAPLLALLAQQGIFPPFSLLAAARPEIDERFSRKADNVDWLASLSYDLTASDLLFASVSTGTKSGGFNGVAGATEEREFDDEDTISYELGLKSTLLDERLRLNSTLFLTEINQLQSSQQAASGLGQFTSNQGEAEVSGVDLQLDALPASNLTLSLGVQYLHTYEFTEGPDKGLKLPYAAELSGSLAATFALPLADGSAYLRGDYTVMGNHWTNSASIGQLEDKDRQDRSNINVTVGWRNDRWAISVWGKNLGDEEYAVQTLTPYPVTDTDAYFLTPPRTYGVTLRYDFDQG</sequence>
<comment type="caution">
    <text evidence="12">The sequence shown here is derived from an EMBL/GenBank/DDBJ whole genome shotgun (WGS) entry which is preliminary data.</text>
</comment>
<dbReference type="Proteomes" id="UP000259273">
    <property type="component" value="Unassembled WGS sequence"/>
</dbReference>
<evidence type="ECO:0000313" key="13">
    <source>
        <dbReference type="Proteomes" id="UP000259273"/>
    </source>
</evidence>
<keyword evidence="5" id="KW-0812">Transmembrane</keyword>
<keyword evidence="8" id="KW-0798">TonB box</keyword>
<evidence type="ECO:0000256" key="10">
    <source>
        <dbReference type="ARBA" id="ARBA00023237"/>
    </source>
</evidence>
<dbReference type="EMBL" id="DMND01000253">
    <property type="protein sequence ID" value="HAN29734.1"/>
    <property type="molecule type" value="Genomic_DNA"/>
</dbReference>
<dbReference type="SUPFAM" id="SSF56935">
    <property type="entry name" value="Porins"/>
    <property type="match status" value="1"/>
</dbReference>
<keyword evidence="10" id="KW-0998">Cell outer membrane</keyword>
<gene>
    <name evidence="12" type="ORF">DCP75_18825</name>
</gene>
<reference evidence="12 13" key="1">
    <citation type="journal article" date="2018" name="Nat. Biotechnol.">
        <title>A standardized bacterial taxonomy based on genome phylogeny substantially revises the tree of life.</title>
        <authorList>
            <person name="Parks D.H."/>
            <person name="Chuvochina M."/>
            <person name="Waite D.W."/>
            <person name="Rinke C."/>
            <person name="Skarshewski A."/>
            <person name="Chaumeil P.A."/>
            <person name="Hugenholtz P."/>
        </authorList>
    </citation>
    <scope>NUCLEOTIDE SEQUENCE [LARGE SCALE GENOMIC DNA]</scope>
    <source>
        <strain evidence="12">UBA9158</strain>
    </source>
</reference>
<keyword evidence="6" id="KW-0408">Iron</keyword>
<dbReference type="AlphaFoldDB" id="A0A3C1KTU8"/>
<keyword evidence="7" id="KW-0406">Ion transport</keyword>
<dbReference type="InterPro" id="IPR000531">
    <property type="entry name" value="Beta-barrel_TonB"/>
</dbReference>
<dbReference type="PANTHER" id="PTHR32552">
    <property type="entry name" value="FERRICHROME IRON RECEPTOR-RELATED"/>
    <property type="match status" value="1"/>
</dbReference>
<evidence type="ECO:0000256" key="7">
    <source>
        <dbReference type="ARBA" id="ARBA00023065"/>
    </source>
</evidence>
<evidence type="ECO:0000256" key="5">
    <source>
        <dbReference type="ARBA" id="ARBA00022692"/>
    </source>
</evidence>
<evidence type="ECO:0000256" key="6">
    <source>
        <dbReference type="ARBA" id="ARBA00023004"/>
    </source>
</evidence>